<accession>A0A365GZY1</accession>
<evidence type="ECO:0000256" key="6">
    <source>
        <dbReference type="ARBA" id="ARBA00022857"/>
    </source>
</evidence>
<evidence type="ECO:0000256" key="13">
    <source>
        <dbReference type="ARBA" id="ARBA00038849"/>
    </source>
</evidence>
<evidence type="ECO:0000256" key="9">
    <source>
        <dbReference type="ARBA" id="ARBA00023140"/>
    </source>
</evidence>
<evidence type="ECO:0000256" key="19">
    <source>
        <dbReference type="ARBA" id="ARBA00049386"/>
    </source>
</evidence>
<dbReference type="GO" id="GO:0006633">
    <property type="term" value="P:fatty acid biosynthetic process"/>
    <property type="evidence" value="ECO:0007669"/>
    <property type="project" value="UniProtKB-KW"/>
</dbReference>
<evidence type="ECO:0000256" key="15">
    <source>
        <dbReference type="ARBA" id="ARBA00047570"/>
    </source>
</evidence>
<dbReference type="GO" id="GO:0019166">
    <property type="term" value="F:trans-2-enoyl-CoA reductase (NADPH) activity"/>
    <property type="evidence" value="ECO:0007669"/>
    <property type="project" value="UniProtKB-EC"/>
</dbReference>
<dbReference type="RefSeq" id="WP_111870455.1">
    <property type="nucleotide sequence ID" value="NZ_QLYX01000013.1"/>
</dbReference>
<evidence type="ECO:0000313" key="22">
    <source>
        <dbReference type="Proteomes" id="UP000251891"/>
    </source>
</evidence>
<dbReference type="InterPro" id="IPR052388">
    <property type="entry name" value="Peroxisomal_t2-enoyl-CoA_red"/>
</dbReference>
<comment type="subcellular location">
    <subcellularLocation>
        <location evidence="1">Peroxisome</location>
    </subcellularLocation>
</comment>
<comment type="catalytic activity">
    <reaction evidence="15">
        <text>(2E)-dodecenoyl-CoA + NADPH + H(+) = dodecanoyl-CoA + NADP(+)</text>
        <dbReference type="Rhea" id="RHEA:44964"/>
        <dbReference type="ChEBI" id="CHEBI:15378"/>
        <dbReference type="ChEBI" id="CHEBI:57330"/>
        <dbReference type="ChEBI" id="CHEBI:57375"/>
        <dbReference type="ChEBI" id="CHEBI:57783"/>
        <dbReference type="ChEBI" id="CHEBI:58349"/>
    </reaction>
    <physiologicalReaction direction="left-to-right" evidence="15">
        <dbReference type="Rhea" id="RHEA:44965"/>
    </physiologicalReaction>
</comment>
<comment type="catalytic activity">
    <reaction evidence="17">
        <text>(2E)-hexenoyl-CoA + NADPH + H(+) = hexanoyl-CoA + NADP(+)</text>
        <dbReference type="Rhea" id="RHEA:44956"/>
        <dbReference type="ChEBI" id="CHEBI:15378"/>
        <dbReference type="ChEBI" id="CHEBI:57783"/>
        <dbReference type="ChEBI" id="CHEBI:58349"/>
        <dbReference type="ChEBI" id="CHEBI:62077"/>
        <dbReference type="ChEBI" id="CHEBI:62620"/>
    </reaction>
    <physiologicalReaction direction="left-to-right" evidence="17">
        <dbReference type="Rhea" id="RHEA:44957"/>
    </physiologicalReaction>
</comment>
<dbReference type="OrthoDB" id="517007at2"/>
<keyword evidence="10" id="KW-0275">Fatty acid biosynthesis</keyword>
<evidence type="ECO:0000256" key="3">
    <source>
        <dbReference type="ARBA" id="ARBA00022516"/>
    </source>
</evidence>
<dbReference type="InterPro" id="IPR002347">
    <property type="entry name" value="SDR_fam"/>
</dbReference>
<evidence type="ECO:0000256" key="11">
    <source>
        <dbReference type="ARBA" id="ARBA00037124"/>
    </source>
</evidence>
<evidence type="ECO:0000256" key="7">
    <source>
        <dbReference type="ARBA" id="ARBA00023002"/>
    </source>
</evidence>
<comment type="catalytic activity">
    <reaction evidence="19">
        <text>(2E)-decenoyl-CoA + NADPH + H(+) = decanoyl-CoA + NADP(+)</text>
        <dbReference type="Rhea" id="RHEA:44960"/>
        <dbReference type="ChEBI" id="CHEBI:15378"/>
        <dbReference type="ChEBI" id="CHEBI:57783"/>
        <dbReference type="ChEBI" id="CHEBI:58349"/>
        <dbReference type="ChEBI" id="CHEBI:61406"/>
        <dbReference type="ChEBI" id="CHEBI:61430"/>
    </reaction>
    <physiologicalReaction direction="left-to-right" evidence="19">
        <dbReference type="Rhea" id="RHEA:44961"/>
    </physiologicalReaction>
</comment>
<evidence type="ECO:0000256" key="16">
    <source>
        <dbReference type="ARBA" id="ARBA00048686"/>
    </source>
</evidence>
<comment type="catalytic activity">
    <reaction evidence="20">
        <text>(2E)-octenoyl-CoA + NADPH + H(+) = octanoyl-CoA + NADP(+)</text>
        <dbReference type="Rhea" id="RHEA:44952"/>
        <dbReference type="ChEBI" id="CHEBI:15378"/>
        <dbReference type="ChEBI" id="CHEBI:57386"/>
        <dbReference type="ChEBI" id="CHEBI:57783"/>
        <dbReference type="ChEBI" id="CHEBI:58349"/>
        <dbReference type="ChEBI" id="CHEBI:62242"/>
    </reaction>
    <physiologicalReaction direction="left-to-right" evidence="20">
        <dbReference type="Rhea" id="RHEA:44953"/>
    </physiologicalReaction>
</comment>
<evidence type="ECO:0000256" key="2">
    <source>
        <dbReference type="ARBA" id="ARBA00005189"/>
    </source>
</evidence>
<comment type="function">
    <text evidence="11">Participates in chain elongation of fatty acids. Catalyzes the reduction of trans-2-enoyl-CoAs of varying chain lengths from 6:1 to 16:1, having maximum activity with 10:1 CoA. Has no 2,4-dienoyl-CoA reductase activity.</text>
</comment>
<dbReference type="PRINTS" id="PR00081">
    <property type="entry name" value="GDHRDH"/>
</dbReference>
<comment type="pathway">
    <text evidence="2">Lipid metabolism.</text>
</comment>
<proteinExistence type="predicted"/>
<dbReference type="SUPFAM" id="SSF51735">
    <property type="entry name" value="NAD(P)-binding Rossmann-fold domains"/>
    <property type="match status" value="1"/>
</dbReference>
<evidence type="ECO:0000256" key="4">
    <source>
        <dbReference type="ARBA" id="ARBA00022553"/>
    </source>
</evidence>
<evidence type="ECO:0000256" key="17">
    <source>
        <dbReference type="ARBA" id="ARBA00049108"/>
    </source>
</evidence>
<keyword evidence="3" id="KW-0444">Lipid biosynthesis</keyword>
<dbReference type="EMBL" id="QLYX01000013">
    <property type="protein sequence ID" value="RAY12399.1"/>
    <property type="molecule type" value="Genomic_DNA"/>
</dbReference>
<evidence type="ECO:0000256" key="8">
    <source>
        <dbReference type="ARBA" id="ARBA00023098"/>
    </source>
</evidence>
<keyword evidence="6" id="KW-0521">NADP</keyword>
<evidence type="ECO:0000313" key="21">
    <source>
        <dbReference type="EMBL" id="RAY12399.1"/>
    </source>
</evidence>
<sequence>MTDFSFRRGTAMVIGGGDPAVQAIASRFVQLGSMVTVLGELPPCPAGIPDITPELHTCVLVLRPGTPHPRAVAELVSATLPRLRRTRGSAVVVTSAVRDRERDLELDDLVRSVAAAERTHGVRVNRVTVGSLSDELPVEDESPWPPLYGTVDDVAEAVCFLASDRAGFISGQHLGVDGGLGLSHAS</sequence>
<keyword evidence="7" id="KW-0560">Oxidoreductase</keyword>
<evidence type="ECO:0000256" key="12">
    <source>
        <dbReference type="ARBA" id="ARBA00038622"/>
    </source>
</evidence>
<dbReference type="Proteomes" id="UP000251891">
    <property type="component" value="Unassembled WGS sequence"/>
</dbReference>
<keyword evidence="4" id="KW-0597">Phosphoprotein</keyword>
<keyword evidence="22" id="KW-1185">Reference proteome</keyword>
<keyword evidence="8" id="KW-0443">Lipid metabolism</keyword>
<keyword evidence="9" id="KW-0576">Peroxisome</keyword>
<comment type="caution">
    <text evidence="21">The sequence shown here is derived from an EMBL/GenBank/DDBJ whole genome shotgun (WGS) entry which is preliminary data.</text>
</comment>
<evidence type="ECO:0000256" key="18">
    <source>
        <dbReference type="ARBA" id="ARBA00049251"/>
    </source>
</evidence>
<evidence type="ECO:0000256" key="10">
    <source>
        <dbReference type="ARBA" id="ARBA00023160"/>
    </source>
</evidence>
<evidence type="ECO:0000256" key="1">
    <source>
        <dbReference type="ARBA" id="ARBA00004275"/>
    </source>
</evidence>
<keyword evidence="5" id="KW-0276">Fatty acid metabolism</keyword>
<gene>
    <name evidence="21" type="ORF">DPM19_24940</name>
</gene>
<name>A0A365GZY1_9ACTN</name>
<dbReference type="Gene3D" id="3.40.50.720">
    <property type="entry name" value="NAD(P)-binding Rossmann-like Domain"/>
    <property type="match status" value="1"/>
</dbReference>
<evidence type="ECO:0000256" key="5">
    <source>
        <dbReference type="ARBA" id="ARBA00022832"/>
    </source>
</evidence>
<dbReference type="AlphaFoldDB" id="A0A365GZY1"/>
<evidence type="ECO:0000256" key="14">
    <source>
        <dbReference type="ARBA" id="ARBA00041063"/>
    </source>
</evidence>
<dbReference type="EC" id="1.3.1.38" evidence="13"/>
<comment type="subunit">
    <text evidence="12">Interacts with PEX5, probably required to target it into peroxisomes.</text>
</comment>
<comment type="catalytic activity">
    <reaction evidence="16">
        <text>(2E)-tetradecenoyl-CoA + NADPH + H(+) = tetradecanoyl-CoA + NADP(+)</text>
        <dbReference type="Rhea" id="RHEA:44968"/>
        <dbReference type="ChEBI" id="CHEBI:15378"/>
        <dbReference type="ChEBI" id="CHEBI:57385"/>
        <dbReference type="ChEBI" id="CHEBI:57783"/>
        <dbReference type="ChEBI" id="CHEBI:58349"/>
        <dbReference type="ChEBI" id="CHEBI:61405"/>
    </reaction>
    <physiologicalReaction direction="left-to-right" evidence="16">
        <dbReference type="Rhea" id="RHEA:44969"/>
    </physiologicalReaction>
</comment>
<protein>
    <recommendedName>
        <fullName evidence="14">Peroxisomal trans-2-enoyl-CoA reductase</fullName>
        <ecNumber evidence="13">1.3.1.38</ecNumber>
    </recommendedName>
</protein>
<dbReference type="Pfam" id="PF13561">
    <property type="entry name" value="adh_short_C2"/>
    <property type="match status" value="1"/>
</dbReference>
<dbReference type="InterPro" id="IPR036291">
    <property type="entry name" value="NAD(P)-bd_dom_sf"/>
</dbReference>
<comment type="catalytic activity">
    <reaction evidence="18">
        <text>a (2E)-enoyl-CoA + NADPH + H(+) = a 2,3-saturated acyl-CoA + NADP(+)</text>
        <dbReference type="Rhea" id="RHEA:33763"/>
        <dbReference type="ChEBI" id="CHEBI:15378"/>
        <dbReference type="ChEBI" id="CHEBI:57783"/>
        <dbReference type="ChEBI" id="CHEBI:58349"/>
        <dbReference type="ChEBI" id="CHEBI:58856"/>
        <dbReference type="ChEBI" id="CHEBI:65111"/>
        <dbReference type="EC" id="1.3.1.38"/>
    </reaction>
    <physiologicalReaction direction="left-to-right" evidence="18">
        <dbReference type="Rhea" id="RHEA:33764"/>
    </physiologicalReaction>
</comment>
<reference evidence="21 22" key="1">
    <citation type="submission" date="2018-06" db="EMBL/GenBank/DDBJ databases">
        <title>Actinomadura craniellae sp. nov. isolated from marine sponge Craniella sp.</title>
        <authorList>
            <person name="Li L."/>
            <person name="Xu Q.H."/>
            <person name="Lin H.W."/>
            <person name="Lu Y.H."/>
        </authorList>
    </citation>
    <scope>NUCLEOTIDE SEQUENCE [LARGE SCALE GENOMIC DNA]</scope>
    <source>
        <strain evidence="21 22">LHW63021</strain>
    </source>
</reference>
<organism evidence="21 22">
    <name type="scientific">Actinomadura craniellae</name>
    <dbReference type="NCBI Taxonomy" id="2231787"/>
    <lineage>
        <taxon>Bacteria</taxon>
        <taxon>Bacillati</taxon>
        <taxon>Actinomycetota</taxon>
        <taxon>Actinomycetes</taxon>
        <taxon>Streptosporangiales</taxon>
        <taxon>Thermomonosporaceae</taxon>
        <taxon>Actinomadura</taxon>
    </lineage>
</organism>
<evidence type="ECO:0000256" key="20">
    <source>
        <dbReference type="ARBA" id="ARBA00049559"/>
    </source>
</evidence>
<dbReference type="PANTHER" id="PTHR24317">
    <property type="entry name" value="PEROXISOMAL TRANS-2-ENOYL-COA REDUCTASE"/>
    <property type="match status" value="1"/>
</dbReference>
<dbReference type="PANTHER" id="PTHR24317:SF7">
    <property type="entry name" value="PEROXISOMAL TRANS-2-ENOYL-COA REDUCTASE"/>
    <property type="match status" value="1"/>
</dbReference>